<evidence type="ECO:0000256" key="1">
    <source>
        <dbReference type="SAM" id="Phobius"/>
    </source>
</evidence>
<dbReference type="EMBL" id="PTIS01000027">
    <property type="protein sequence ID" value="PPK43678.1"/>
    <property type="molecule type" value="Genomic_DNA"/>
</dbReference>
<keyword evidence="1" id="KW-0812">Transmembrane</keyword>
<name>A0A2S6FU97_9CLOT</name>
<protein>
    <submittedName>
        <fullName evidence="2">Uncharacterized protein</fullName>
    </submittedName>
</protein>
<keyword evidence="1" id="KW-1133">Transmembrane helix</keyword>
<dbReference type="Proteomes" id="UP000239863">
    <property type="component" value="Unassembled WGS sequence"/>
</dbReference>
<evidence type="ECO:0000313" key="3">
    <source>
        <dbReference type="Proteomes" id="UP000239863"/>
    </source>
</evidence>
<feature type="transmembrane region" description="Helical" evidence="1">
    <location>
        <begin position="16"/>
        <end position="34"/>
    </location>
</feature>
<organism evidence="2 3">
    <name type="scientific">Clostridium algidicarnis DSM 15099</name>
    <dbReference type="NCBI Taxonomy" id="1121295"/>
    <lineage>
        <taxon>Bacteria</taxon>
        <taxon>Bacillati</taxon>
        <taxon>Bacillota</taxon>
        <taxon>Clostridia</taxon>
        <taxon>Eubacteriales</taxon>
        <taxon>Clostridiaceae</taxon>
        <taxon>Clostridium</taxon>
    </lineage>
</organism>
<sequence length="116" mass="13712">MLLLFIKTKKDKKNKGGFLVFLILSPLLMIWTLYSYNYVLEPRFQDIKYYINKDYQITTGKCSSLNDGGKGVTSSFVLDEETYYYNKRLNKIYKGKSYKLHYLPNSKYVIESESLE</sequence>
<comment type="caution">
    <text evidence="2">The sequence shown here is derived from an EMBL/GenBank/DDBJ whole genome shotgun (WGS) entry which is preliminary data.</text>
</comment>
<proteinExistence type="predicted"/>
<reference evidence="2 3" key="1">
    <citation type="submission" date="2018-02" db="EMBL/GenBank/DDBJ databases">
        <title>Genomic Encyclopedia of Archaeal and Bacterial Type Strains, Phase II (KMG-II): from individual species to whole genera.</title>
        <authorList>
            <person name="Goeker M."/>
        </authorList>
    </citation>
    <scope>NUCLEOTIDE SEQUENCE [LARGE SCALE GENOMIC DNA]</scope>
    <source>
        <strain evidence="2 3">DSM 15099</strain>
    </source>
</reference>
<gene>
    <name evidence="2" type="ORF">BD821_1278</name>
</gene>
<keyword evidence="1" id="KW-0472">Membrane</keyword>
<dbReference type="STRING" id="37659.GCA_000703125_00610"/>
<evidence type="ECO:0000313" key="2">
    <source>
        <dbReference type="EMBL" id="PPK43678.1"/>
    </source>
</evidence>
<dbReference type="AlphaFoldDB" id="A0A2S6FU97"/>
<accession>A0A2S6FU97</accession>